<dbReference type="Proteomes" id="UP001342826">
    <property type="component" value="Unassembled WGS sequence"/>
</dbReference>
<reference evidence="1 2" key="1">
    <citation type="submission" date="2023-03" db="EMBL/GenBank/DDBJ databases">
        <title>Bacillus Genome Sequencing.</title>
        <authorList>
            <person name="Dunlap C."/>
        </authorList>
    </citation>
    <scope>NUCLEOTIDE SEQUENCE [LARGE SCALE GENOMIC DNA]</scope>
    <source>
        <strain evidence="1 2">NRS-1717</strain>
    </source>
</reference>
<evidence type="ECO:0000313" key="2">
    <source>
        <dbReference type="Proteomes" id="UP001342826"/>
    </source>
</evidence>
<organism evidence="1 2">
    <name type="scientific">Metabacillus fastidiosus</name>
    <dbReference type="NCBI Taxonomy" id="1458"/>
    <lineage>
        <taxon>Bacteria</taxon>
        <taxon>Bacillati</taxon>
        <taxon>Bacillota</taxon>
        <taxon>Bacilli</taxon>
        <taxon>Bacillales</taxon>
        <taxon>Bacillaceae</taxon>
        <taxon>Metabacillus</taxon>
    </lineage>
</organism>
<dbReference type="EMBL" id="JARTFS010000001">
    <property type="protein sequence ID" value="MED4399771.1"/>
    <property type="molecule type" value="Genomic_DNA"/>
</dbReference>
<comment type="caution">
    <text evidence="1">The sequence shown here is derived from an EMBL/GenBank/DDBJ whole genome shotgun (WGS) entry which is preliminary data.</text>
</comment>
<dbReference type="InterPro" id="IPR014986">
    <property type="entry name" value="XkdN-like"/>
</dbReference>
<proteinExistence type="predicted"/>
<sequence>MVKEKLAQEEEVQEVNPLEAMLGTSKDIEKQVYIKRLNTHFTVKRVDEEFDDIKAEVTYYTGKGKKRTKELDEDKFNLALIAEGCVNPNFKDKRVLEHYGVQKATDAVRKALLVGEQLELVQEILDASGFDNEVEEAKN</sequence>
<protein>
    <recommendedName>
        <fullName evidence="3">Phage XkdN-like protein</fullName>
    </recommendedName>
</protein>
<name>A0ABU6NRJ4_9BACI</name>
<evidence type="ECO:0000313" key="1">
    <source>
        <dbReference type="EMBL" id="MED4399771.1"/>
    </source>
</evidence>
<dbReference type="RefSeq" id="WP_328014492.1">
    <property type="nucleotide sequence ID" value="NZ_JARTFS010000001.1"/>
</dbReference>
<gene>
    <name evidence="1" type="ORF">P9271_00155</name>
</gene>
<dbReference type="InterPro" id="IPR038559">
    <property type="entry name" value="XkdN-like_sf"/>
</dbReference>
<dbReference type="Gene3D" id="3.30.2220.30">
    <property type="match status" value="1"/>
</dbReference>
<dbReference type="Pfam" id="PF08890">
    <property type="entry name" value="Phage_TAC_5"/>
    <property type="match status" value="1"/>
</dbReference>
<keyword evidence="2" id="KW-1185">Reference proteome</keyword>
<evidence type="ECO:0008006" key="3">
    <source>
        <dbReference type="Google" id="ProtNLM"/>
    </source>
</evidence>
<accession>A0ABU6NRJ4</accession>